<accession>A0A1D2MSW4</accession>
<evidence type="ECO:0000256" key="1">
    <source>
        <dbReference type="SAM" id="MobiDB-lite"/>
    </source>
</evidence>
<proteinExistence type="predicted"/>
<protein>
    <submittedName>
        <fullName evidence="2">Uncharacterized protein</fullName>
    </submittedName>
</protein>
<evidence type="ECO:0000313" key="3">
    <source>
        <dbReference type="Proteomes" id="UP000094527"/>
    </source>
</evidence>
<name>A0A1D2MSW4_ORCCI</name>
<dbReference type="Proteomes" id="UP000094527">
    <property type="component" value="Unassembled WGS sequence"/>
</dbReference>
<dbReference type="AlphaFoldDB" id="A0A1D2MSW4"/>
<dbReference type="EMBL" id="LJIJ01000593">
    <property type="protein sequence ID" value="ODM96022.1"/>
    <property type="molecule type" value="Genomic_DNA"/>
</dbReference>
<keyword evidence="3" id="KW-1185">Reference proteome</keyword>
<organism evidence="2 3">
    <name type="scientific">Orchesella cincta</name>
    <name type="common">Springtail</name>
    <name type="synonym">Podura cincta</name>
    <dbReference type="NCBI Taxonomy" id="48709"/>
    <lineage>
        <taxon>Eukaryota</taxon>
        <taxon>Metazoa</taxon>
        <taxon>Ecdysozoa</taxon>
        <taxon>Arthropoda</taxon>
        <taxon>Hexapoda</taxon>
        <taxon>Collembola</taxon>
        <taxon>Entomobryomorpha</taxon>
        <taxon>Entomobryoidea</taxon>
        <taxon>Orchesellidae</taxon>
        <taxon>Orchesellinae</taxon>
        <taxon>Orchesella</taxon>
    </lineage>
</organism>
<feature type="region of interest" description="Disordered" evidence="1">
    <location>
        <begin position="36"/>
        <end position="62"/>
    </location>
</feature>
<evidence type="ECO:0000313" key="2">
    <source>
        <dbReference type="EMBL" id="ODM96022.1"/>
    </source>
</evidence>
<comment type="caution">
    <text evidence="2">The sequence shown here is derived from an EMBL/GenBank/DDBJ whole genome shotgun (WGS) entry which is preliminary data.</text>
</comment>
<gene>
    <name evidence="2" type="ORF">Ocin01_10663</name>
</gene>
<sequence>MRLLRTQAHPSTNHVLPFIAITCLIDQLAGEHHLGEDAVNNNDQTNDTRKSPLIPTRNSRLV</sequence>
<reference evidence="2 3" key="1">
    <citation type="journal article" date="2016" name="Genome Biol. Evol.">
        <title>Gene Family Evolution Reflects Adaptation to Soil Environmental Stressors in the Genome of the Collembolan Orchesella cincta.</title>
        <authorList>
            <person name="Faddeeva-Vakhrusheva A."/>
            <person name="Derks M.F."/>
            <person name="Anvar S.Y."/>
            <person name="Agamennone V."/>
            <person name="Suring W."/>
            <person name="Smit S."/>
            <person name="van Straalen N.M."/>
            <person name="Roelofs D."/>
        </authorList>
    </citation>
    <scope>NUCLEOTIDE SEQUENCE [LARGE SCALE GENOMIC DNA]</scope>
    <source>
        <tissue evidence="2">Mixed pool</tissue>
    </source>
</reference>